<dbReference type="RefSeq" id="WP_037541500.1">
    <property type="nucleotide sequence ID" value="NZ_CP014107.1"/>
</dbReference>
<feature type="compositionally biased region" description="Basic and acidic residues" evidence="1">
    <location>
        <begin position="386"/>
        <end position="400"/>
    </location>
</feature>
<keyword evidence="2" id="KW-0812">Transmembrane</keyword>
<gene>
    <name evidence="3" type="ORF">AZE34_06600</name>
    <name evidence="4" type="ORF">J7T32_005455</name>
</gene>
<dbReference type="AlphaFoldDB" id="A0A3S7GVY9"/>
<sequence length="400" mass="46564">MHKIGLIPSPGVSHKHVEAVIPDVKEQLNQRVNDQQEWVFQLHVDLMIGSAEDVHESIDKAAKMKEKHDWDFVVCITDLPSISGNKVVISDFNNDKQVAMLSLPSLGWIDLRRKLRNSLTSIIEQLYYSTSRVAPKIHPLIHPKAVEPNEDETPKQRYIHRWFILSWIQLILGLTRANEPWKNIFNFKKIISVAFATGTYVSIFSMPWELSIQYSIIRFIILMLIAILGMTGWLLYAHQLIERKTAKSQRVYRYIYNFTTVFTLFIITLLNYIILYLLLAISVSLFVPPSLFNQWTSAHPHFTFINYVKLVWFVSSLGLLAGAMGSTVENEEKIRQITYSYRQYHRYKEAEQEKKEKEQAQSSSHDASNQQVEESASNKQNNDNQQDEHKKQDHREEETT</sequence>
<reference evidence="4 5" key="2">
    <citation type="submission" date="2022-06" db="EMBL/GenBank/DDBJ databases">
        <title>Staphylococcus hominis ShoR14 genome sequence.</title>
        <authorList>
            <person name="Yeo C.C."/>
            <person name="Chew C.H."/>
            <person name="Che Hamzah A.M."/>
            <person name="Al-Trad E.I."/>
        </authorList>
    </citation>
    <scope>NUCLEOTIDE SEQUENCE [LARGE SCALE GENOMIC DNA]</scope>
    <source>
        <strain evidence="4 5">ShoR14</strain>
    </source>
</reference>
<evidence type="ECO:0000313" key="4">
    <source>
        <dbReference type="EMBL" id="MCM5672215.1"/>
    </source>
</evidence>
<proteinExistence type="predicted"/>
<evidence type="ECO:0000313" key="5">
    <source>
        <dbReference type="Proteomes" id="UP000665944"/>
    </source>
</evidence>
<accession>A0A3S7GVY9</accession>
<reference evidence="3" key="1">
    <citation type="submission" date="2016-02" db="EMBL/GenBank/DDBJ databases">
        <title>Genomic sequence of a clinical Staphylococcus hominis isolate.</title>
        <authorList>
            <person name="McClure J.M."/>
            <person name="Zhang K."/>
        </authorList>
    </citation>
    <scope>NUCLEOTIDE SEQUENCE</scope>
    <source>
        <strain evidence="3">C34847</strain>
    </source>
</reference>
<keyword evidence="2" id="KW-1133">Transmembrane helix</keyword>
<evidence type="ECO:0000313" key="3">
    <source>
        <dbReference type="EMBL" id="AVI06438.1"/>
    </source>
</evidence>
<protein>
    <submittedName>
        <fullName evidence="3">5,10-methylene-tetrahydrofolate dehydrogenase</fullName>
    </submittedName>
</protein>
<name>A0A3S7GVY9_STAHO</name>
<dbReference type="EMBL" id="JAGHKT020000005">
    <property type="protein sequence ID" value="MCM5672215.1"/>
    <property type="molecule type" value="Genomic_DNA"/>
</dbReference>
<feature type="transmembrane region" description="Helical" evidence="2">
    <location>
        <begin position="216"/>
        <end position="237"/>
    </location>
</feature>
<feature type="transmembrane region" description="Helical" evidence="2">
    <location>
        <begin position="258"/>
        <end position="287"/>
    </location>
</feature>
<evidence type="ECO:0000256" key="1">
    <source>
        <dbReference type="SAM" id="MobiDB-lite"/>
    </source>
</evidence>
<organism evidence="3">
    <name type="scientific">Staphylococcus hominis</name>
    <dbReference type="NCBI Taxonomy" id="1290"/>
    <lineage>
        <taxon>Bacteria</taxon>
        <taxon>Bacillati</taxon>
        <taxon>Bacillota</taxon>
        <taxon>Bacilli</taxon>
        <taxon>Bacillales</taxon>
        <taxon>Staphylococcaceae</taxon>
        <taxon>Staphylococcus</taxon>
    </lineage>
</organism>
<feature type="compositionally biased region" description="Basic and acidic residues" evidence="1">
    <location>
        <begin position="350"/>
        <end position="359"/>
    </location>
</feature>
<feature type="transmembrane region" description="Helical" evidence="2">
    <location>
        <begin position="307"/>
        <end position="328"/>
    </location>
</feature>
<keyword evidence="5" id="KW-1185">Reference proteome</keyword>
<feature type="compositionally biased region" description="Polar residues" evidence="1">
    <location>
        <begin position="365"/>
        <end position="384"/>
    </location>
</feature>
<feature type="region of interest" description="Disordered" evidence="1">
    <location>
        <begin position="350"/>
        <end position="400"/>
    </location>
</feature>
<dbReference type="EMBL" id="CP014567">
    <property type="protein sequence ID" value="AVI06438.1"/>
    <property type="molecule type" value="Genomic_DNA"/>
</dbReference>
<feature type="transmembrane region" description="Helical" evidence="2">
    <location>
        <begin position="190"/>
        <end position="210"/>
    </location>
</feature>
<dbReference type="Proteomes" id="UP000665944">
    <property type="component" value="Unassembled WGS sequence"/>
</dbReference>
<evidence type="ECO:0000256" key="2">
    <source>
        <dbReference type="SAM" id="Phobius"/>
    </source>
</evidence>
<keyword evidence="2" id="KW-0472">Membrane</keyword>